<reference evidence="4" key="2">
    <citation type="submission" date="2012-11" db="EMBL/GenBank/DDBJ databases">
        <authorList>
            <person name="Kuo A."/>
            <person name="Curtis B.A."/>
            <person name="Tanifuji G."/>
            <person name="Burki F."/>
            <person name="Gruber A."/>
            <person name="Irimia M."/>
            <person name="Maruyama S."/>
            <person name="Arias M.C."/>
            <person name="Ball S.G."/>
            <person name="Gile G.H."/>
            <person name="Hirakawa Y."/>
            <person name="Hopkins J.F."/>
            <person name="Rensing S.A."/>
            <person name="Schmutz J."/>
            <person name="Symeonidi A."/>
            <person name="Elias M."/>
            <person name="Eveleigh R.J."/>
            <person name="Herman E.K."/>
            <person name="Klute M.J."/>
            <person name="Nakayama T."/>
            <person name="Obornik M."/>
            <person name="Reyes-Prieto A."/>
            <person name="Armbrust E.V."/>
            <person name="Aves S.J."/>
            <person name="Beiko R.G."/>
            <person name="Coutinho P."/>
            <person name="Dacks J.B."/>
            <person name="Durnford D.G."/>
            <person name="Fast N.M."/>
            <person name="Green B.R."/>
            <person name="Grisdale C."/>
            <person name="Hempe F."/>
            <person name="Henrissat B."/>
            <person name="Hoppner M.P."/>
            <person name="Ishida K.-I."/>
            <person name="Kim E."/>
            <person name="Koreny L."/>
            <person name="Kroth P.G."/>
            <person name="Liu Y."/>
            <person name="Malik S.-B."/>
            <person name="Maier U.G."/>
            <person name="McRose D."/>
            <person name="Mock T."/>
            <person name="Neilson J.A."/>
            <person name="Onodera N.T."/>
            <person name="Poole A.M."/>
            <person name="Pritham E.J."/>
            <person name="Richards T.A."/>
            <person name="Rocap G."/>
            <person name="Roy S.W."/>
            <person name="Sarai C."/>
            <person name="Schaack S."/>
            <person name="Shirato S."/>
            <person name="Slamovits C.H."/>
            <person name="Spencer D.F."/>
            <person name="Suzuki S."/>
            <person name="Worden A.Z."/>
            <person name="Zauner S."/>
            <person name="Barry K."/>
            <person name="Bell C."/>
            <person name="Bharti A.K."/>
            <person name="Crow J.A."/>
            <person name="Grimwood J."/>
            <person name="Kramer R."/>
            <person name="Lindquist E."/>
            <person name="Lucas S."/>
            <person name="Salamov A."/>
            <person name="McFadden G.I."/>
            <person name="Lane C.E."/>
            <person name="Keeling P.J."/>
            <person name="Gray M.W."/>
            <person name="Grigoriev I.V."/>
            <person name="Archibald J.M."/>
        </authorList>
    </citation>
    <scope>NUCLEOTIDE SEQUENCE</scope>
    <source>
        <strain evidence="4">CCMP2712</strain>
    </source>
</reference>
<keyword evidence="4" id="KW-1185">Reference proteome</keyword>
<proteinExistence type="predicted"/>
<feature type="compositionally biased region" description="Polar residues" evidence="1">
    <location>
        <begin position="1"/>
        <end position="19"/>
    </location>
</feature>
<reference evidence="3" key="3">
    <citation type="submission" date="2016-03" db="UniProtKB">
        <authorList>
            <consortium name="EnsemblProtists"/>
        </authorList>
    </citation>
    <scope>IDENTIFICATION</scope>
</reference>
<reference evidence="2 4" key="1">
    <citation type="journal article" date="2012" name="Nature">
        <title>Algal genomes reveal evolutionary mosaicism and the fate of nucleomorphs.</title>
        <authorList>
            <consortium name="DOE Joint Genome Institute"/>
            <person name="Curtis B.A."/>
            <person name="Tanifuji G."/>
            <person name="Burki F."/>
            <person name="Gruber A."/>
            <person name="Irimia M."/>
            <person name="Maruyama S."/>
            <person name="Arias M.C."/>
            <person name="Ball S.G."/>
            <person name="Gile G.H."/>
            <person name="Hirakawa Y."/>
            <person name="Hopkins J.F."/>
            <person name="Kuo A."/>
            <person name="Rensing S.A."/>
            <person name="Schmutz J."/>
            <person name="Symeonidi A."/>
            <person name="Elias M."/>
            <person name="Eveleigh R.J."/>
            <person name="Herman E.K."/>
            <person name="Klute M.J."/>
            <person name="Nakayama T."/>
            <person name="Obornik M."/>
            <person name="Reyes-Prieto A."/>
            <person name="Armbrust E.V."/>
            <person name="Aves S.J."/>
            <person name="Beiko R.G."/>
            <person name="Coutinho P."/>
            <person name="Dacks J.B."/>
            <person name="Durnford D.G."/>
            <person name="Fast N.M."/>
            <person name="Green B.R."/>
            <person name="Grisdale C.J."/>
            <person name="Hempel F."/>
            <person name="Henrissat B."/>
            <person name="Hoppner M.P."/>
            <person name="Ishida K."/>
            <person name="Kim E."/>
            <person name="Koreny L."/>
            <person name="Kroth P.G."/>
            <person name="Liu Y."/>
            <person name="Malik S.B."/>
            <person name="Maier U.G."/>
            <person name="McRose D."/>
            <person name="Mock T."/>
            <person name="Neilson J.A."/>
            <person name="Onodera N.T."/>
            <person name="Poole A.M."/>
            <person name="Pritham E.J."/>
            <person name="Richards T.A."/>
            <person name="Rocap G."/>
            <person name="Roy S.W."/>
            <person name="Sarai C."/>
            <person name="Schaack S."/>
            <person name="Shirato S."/>
            <person name="Slamovits C.H."/>
            <person name="Spencer D.F."/>
            <person name="Suzuki S."/>
            <person name="Worden A.Z."/>
            <person name="Zauner S."/>
            <person name="Barry K."/>
            <person name="Bell C."/>
            <person name="Bharti A.K."/>
            <person name="Crow J.A."/>
            <person name="Grimwood J."/>
            <person name="Kramer R."/>
            <person name="Lindquist E."/>
            <person name="Lucas S."/>
            <person name="Salamov A."/>
            <person name="McFadden G.I."/>
            <person name="Lane C.E."/>
            <person name="Keeling P.J."/>
            <person name="Gray M.W."/>
            <person name="Grigoriev I.V."/>
            <person name="Archibald J.M."/>
        </authorList>
    </citation>
    <scope>NUCLEOTIDE SEQUENCE</scope>
    <source>
        <strain evidence="2 4">CCMP2712</strain>
    </source>
</reference>
<dbReference type="HOGENOM" id="CLU_2911225_0_0_1"/>
<evidence type="ECO:0000313" key="4">
    <source>
        <dbReference type="Proteomes" id="UP000011087"/>
    </source>
</evidence>
<evidence type="ECO:0000313" key="2">
    <source>
        <dbReference type="EMBL" id="EKX48528.1"/>
    </source>
</evidence>
<protein>
    <submittedName>
        <fullName evidence="2 3">Uncharacterized protein</fullName>
    </submittedName>
</protein>
<evidence type="ECO:0000256" key="1">
    <source>
        <dbReference type="SAM" id="MobiDB-lite"/>
    </source>
</evidence>
<dbReference type="EnsemblProtists" id="EKX48528">
    <property type="protein sequence ID" value="EKX48528"/>
    <property type="gene ID" value="GUITHDRAFT_151768"/>
</dbReference>
<gene>
    <name evidence="2" type="ORF">GUITHDRAFT_151768</name>
</gene>
<dbReference type="KEGG" id="gtt:GUITHDRAFT_151768"/>
<evidence type="ECO:0000313" key="3">
    <source>
        <dbReference type="EnsemblProtists" id="EKX48528"/>
    </source>
</evidence>
<name>L1JJ24_GUITC</name>
<sequence length="62" mass="6663">MSNRQSTSISAMQHAQTFTKPLDEESSYIGGRIGPKHAQVLATEVATTHVVTLITPGKALRV</sequence>
<dbReference type="PaxDb" id="55529-EKX48528"/>
<organism evidence="2">
    <name type="scientific">Guillardia theta (strain CCMP2712)</name>
    <name type="common">Cryptophyte</name>
    <dbReference type="NCBI Taxonomy" id="905079"/>
    <lineage>
        <taxon>Eukaryota</taxon>
        <taxon>Cryptophyceae</taxon>
        <taxon>Pyrenomonadales</taxon>
        <taxon>Geminigeraceae</taxon>
        <taxon>Guillardia</taxon>
    </lineage>
</organism>
<dbReference type="Proteomes" id="UP000011087">
    <property type="component" value="Unassembled WGS sequence"/>
</dbReference>
<feature type="non-terminal residue" evidence="2">
    <location>
        <position position="1"/>
    </location>
</feature>
<dbReference type="GeneID" id="17305258"/>
<dbReference type="EMBL" id="JH992985">
    <property type="protein sequence ID" value="EKX48528.1"/>
    <property type="molecule type" value="Genomic_DNA"/>
</dbReference>
<dbReference type="AlphaFoldDB" id="L1JJ24"/>
<dbReference type="RefSeq" id="XP_005835508.1">
    <property type="nucleotide sequence ID" value="XM_005835451.1"/>
</dbReference>
<accession>L1JJ24</accession>
<feature type="region of interest" description="Disordered" evidence="1">
    <location>
        <begin position="1"/>
        <end position="23"/>
    </location>
</feature>